<feature type="compositionally biased region" description="Basic and acidic residues" evidence="1">
    <location>
        <begin position="379"/>
        <end position="390"/>
    </location>
</feature>
<comment type="caution">
    <text evidence="2">The sequence shown here is derived from an EMBL/GenBank/DDBJ whole genome shotgun (WGS) entry which is preliminary data.</text>
</comment>
<name>A0A3E2GZP0_SCYLI</name>
<feature type="region of interest" description="Disordered" evidence="1">
    <location>
        <begin position="629"/>
        <end position="802"/>
    </location>
</feature>
<feature type="compositionally biased region" description="Basic and acidic residues" evidence="1">
    <location>
        <begin position="63"/>
        <end position="73"/>
    </location>
</feature>
<feature type="compositionally biased region" description="Basic and acidic residues" evidence="1">
    <location>
        <begin position="305"/>
        <end position="329"/>
    </location>
</feature>
<accession>A0A3E2GZP0</accession>
<dbReference type="AlphaFoldDB" id="A0A3E2GZP0"/>
<dbReference type="Proteomes" id="UP000258309">
    <property type="component" value="Unassembled WGS sequence"/>
</dbReference>
<feature type="compositionally biased region" description="Low complexity" evidence="1">
    <location>
        <begin position="443"/>
        <end position="453"/>
    </location>
</feature>
<feature type="compositionally biased region" description="Low complexity" evidence="1">
    <location>
        <begin position="723"/>
        <end position="738"/>
    </location>
</feature>
<feature type="compositionally biased region" description="Polar residues" evidence="1">
    <location>
        <begin position="403"/>
        <end position="416"/>
    </location>
</feature>
<feature type="region of interest" description="Disordered" evidence="1">
    <location>
        <begin position="19"/>
        <end position="351"/>
    </location>
</feature>
<dbReference type="STRING" id="5539.A0A3E2GZP0"/>
<dbReference type="InterPro" id="IPR046784">
    <property type="entry name" value="Eap1"/>
</dbReference>
<proteinExistence type="predicted"/>
<feature type="compositionally biased region" description="Basic and acidic residues" evidence="1">
    <location>
        <begin position="106"/>
        <end position="139"/>
    </location>
</feature>
<feature type="compositionally biased region" description="Polar residues" evidence="1">
    <location>
        <begin position="91"/>
        <end position="105"/>
    </location>
</feature>
<feature type="compositionally biased region" description="Basic and acidic residues" evidence="1">
    <location>
        <begin position="43"/>
        <end position="54"/>
    </location>
</feature>
<keyword evidence="3" id="KW-1185">Reference proteome</keyword>
<protein>
    <submittedName>
        <fullName evidence="2">Uncharacterized protein</fullName>
    </submittedName>
</protein>
<dbReference type="EMBL" id="NCSJ02000252">
    <property type="protein sequence ID" value="RFU26606.1"/>
    <property type="molecule type" value="Genomic_DNA"/>
</dbReference>
<feature type="non-terminal residue" evidence="2">
    <location>
        <position position="802"/>
    </location>
</feature>
<feature type="compositionally biased region" description="Basic and acidic residues" evidence="1">
    <location>
        <begin position="250"/>
        <end position="298"/>
    </location>
</feature>
<feature type="non-terminal residue" evidence="2">
    <location>
        <position position="1"/>
    </location>
</feature>
<feature type="compositionally biased region" description="Pro residues" evidence="1">
    <location>
        <begin position="694"/>
        <end position="717"/>
    </location>
</feature>
<dbReference type="OrthoDB" id="2504266at2759"/>
<gene>
    <name evidence="2" type="ORF">B7463_g9741</name>
</gene>
<feature type="compositionally biased region" description="Polar residues" evidence="1">
    <location>
        <begin position="557"/>
        <end position="575"/>
    </location>
</feature>
<dbReference type="OMA" id="PAEEWMG"/>
<evidence type="ECO:0000313" key="3">
    <source>
        <dbReference type="Proteomes" id="UP000258309"/>
    </source>
</evidence>
<organism evidence="2 3">
    <name type="scientific">Scytalidium lignicola</name>
    <name type="common">Hyphomycete</name>
    <dbReference type="NCBI Taxonomy" id="5539"/>
    <lineage>
        <taxon>Eukaryota</taxon>
        <taxon>Fungi</taxon>
        <taxon>Dikarya</taxon>
        <taxon>Ascomycota</taxon>
        <taxon>Pezizomycotina</taxon>
        <taxon>Leotiomycetes</taxon>
        <taxon>Leotiomycetes incertae sedis</taxon>
        <taxon>Scytalidium</taxon>
    </lineage>
</organism>
<evidence type="ECO:0000256" key="1">
    <source>
        <dbReference type="SAM" id="MobiDB-lite"/>
    </source>
</evidence>
<dbReference type="Pfam" id="PF20566">
    <property type="entry name" value="Eap1"/>
    <property type="match status" value="1"/>
</dbReference>
<feature type="compositionally biased region" description="Pro residues" evidence="1">
    <location>
        <begin position="742"/>
        <end position="769"/>
    </location>
</feature>
<feature type="compositionally biased region" description="Basic and acidic residues" evidence="1">
    <location>
        <begin position="170"/>
        <end position="225"/>
    </location>
</feature>
<feature type="compositionally biased region" description="Basic and acidic residues" evidence="1">
    <location>
        <begin position="629"/>
        <end position="640"/>
    </location>
</feature>
<evidence type="ECO:0000313" key="2">
    <source>
        <dbReference type="EMBL" id="RFU26606.1"/>
    </source>
</evidence>
<feature type="region of interest" description="Disordered" evidence="1">
    <location>
        <begin position="555"/>
        <end position="575"/>
    </location>
</feature>
<reference evidence="2 3" key="1">
    <citation type="submission" date="2018-05" db="EMBL/GenBank/DDBJ databases">
        <title>Draft genome sequence of Scytalidium lignicola DSM 105466, a ubiquitous saprotrophic fungus.</title>
        <authorList>
            <person name="Buettner E."/>
            <person name="Gebauer A.M."/>
            <person name="Hofrichter M."/>
            <person name="Liers C."/>
            <person name="Kellner H."/>
        </authorList>
    </citation>
    <scope>NUCLEOTIDE SEQUENCE [LARGE SCALE GENOMIC DNA]</scope>
    <source>
        <strain evidence="2 3">DSM 105466</strain>
    </source>
</reference>
<feature type="region of interest" description="Disordered" evidence="1">
    <location>
        <begin position="379"/>
        <end position="497"/>
    </location>
</feature>
<sequence>MAASVVIKYTPEELLHLRDSPLVGKPPGLPPIEQWMGPPVESNARKLSDHRAKPETSMLLEQTGRRSGVERHMSRNSANPEDIILGPPKTSFMSATSTRNNGNTFDSDRPPLRDADTRDRFSYRGKGFDGDSDRNRDGRSNLLRPKPNDGDQDSDGWSTVRSRKSFGAEGAERFNIRIGGDKSREDRRFRDKEDKDTKERPARGFDSYSRENRDKEHEHGQDGSSRRNGIGRGRSEPSWFKDSSDSPAMPRDRTSNGDKYSRGWRERDRDERLADRGNERGDRRWDRDREHRQEKEPEWMDEPAEEKSHGHTQEDFEKWKEAMAGKDGKSGAGKTPQEDVPSKALPDLSGQASFFGLENPKVEPLLPIDTGPDKFFVKFLGNKDESDPKSPGEPLVDGLAKSKLTSKASRFTSFFSPQEEAPRRQPEFISPPPMSNGLGALFSNSNSNPNNESAAEKEAFQALLKKLQRQSLGNTPSTPPAEVAQQPKPPGVDRIANIPLPLEAYQQYRGPEVMDEQRSGAHIPQQQALQDLLSQRNAAGSQPAIRPEQMLQELVGQRQNALSQSSIRSDQSQNRNRNTEFLMGLMQGSKNIPDPQRTEQLLPGLRLHKQVDSRQLQQQLLLEREQEIQREAQAQRDRSASQRQARPPPPGFFDEASFQRGPLAQPETNNRNPPQPTQILQRPPPPGLEQLPPNWAPPPAQLPPPQQRHIAPPPGLPGVPNRGMPMPQQMFPPGFPMQNFLPPEPPMGGPPRNMQPPPGFFTGPPPGFLPPGMSGFQGPEGMVFGGLFDGRGPPPQGGFRRQ</sequence>